<keyword evidence="2" id="KW-1185">Reference proteome</keyword>
<organism evidence="1 2">
    <name type="scientific">Vespula squamosa</name>
    <name type="common">Southern yellow jacket</name>
    <name type="synonym">Wasp</name>
    <dbReference type="NCBI Taxonomy" id="30214"/>
    <lineage>
        <taxon>Eukaryota</taxon>
        <taxon>Metazoa</taxon>
        <taxon>Ecdysozoa</taxon>
        <taxon>Arthropoda</taxon>
        <taxon>Hexapoda</taxon>
        <taxon>Insecta</taxon>
        <taxon>Pterygota</taxon>
        <taxon>Neoptera</taxon>
        <taxon>Endopterygota</taxon>
        <taxon>Hymenoptera</taxon>
        <taxon>Apocrita</taxon>
        <taxon>Aculeata</taxon>
        <taxon>Vespoidea</taxon>
        <taxon>Vespidae</taxon>
        <taxon>Vespinae</taxon>
        <taxon>Vespula</taxon>
    </lineage>
</organism>
<comment type="caution">
    <text evidence="1">The sequence shown here is derived from an EMBL/GenBank/DDBJ whole genome shotgun (WGS) entry which is preliminary data.</text>
</comment>
<evidence type="ECO:0000313" key="2">
    <source>
        <dbReference type="Proteomes" id="UP001607302"/>
    </source>
</evidence>
<name>A0ABD2AUF1_VESSQ</name>
<gene>
    <name evidence="1" type="ORF">V1478_008465</name>
</gene>
<dbReference type="AlphaFoldDB" id="A0ABD2AUF1"/>
<sequence length="94" mass="10909">MIYSSYSLRINSKNTISLASKERRKKYTTTTTTTTYRFLDIAIGSRSCTILYRSFENLTIITSADQTRYILSFRENRIGAYKSRSVSRSLWAGR</sequence>
<proteinExistence type="predicted"/>
<dbReference type="EMBL" id="JAUDFV010000139">
    <property type="protein sequence ID" value="KAL2723952.1"/>
    <property type="molecule type" value="Genomic_DNA"/>
</dbReference>
<reference evidence="1 2" key="1">
    <citation type="journal article" date="2024" name="Ann. Entomol. Soc. Am.">
        <title>Genomic analyses of the southern and eastern yellowjacket wasps (Hymenoptera: Vespidae) reveal evolutionary signatures of social life.</title>
        <authorList>
            <person name="Catto M.A."/>
            <person name="Caine P.B."/>
            <person name="Orr S.E."/>
            <person name="Hunt B.G."/>
            <person name="Goodisman M.A.D."/>
        </authorList>
    </citation>
    <scope>NUCLEOTIDE SEQUENCE [LARGE SCALE GENOMIC DNA]</scope>
    <source>
        <strain evidence="1">233</strain>
        <tissue evidence="1">Head and thorax</tissue>
    </source>
</reference>
<protein>
    <submittedName>
        <fullName evidence="1">Uncharacterized protein</fullName>
    </submittedName>
</protein>
<dbReference type="Proteomes" id="UP001607302">
    <property type="component" value="Unassembled WGS sequence"/>
</dbReference>
<accession>A0ABD2AUF1</accession>
<evidence type="ECO:0000313" key="1">
    <source>
        <dbReference type="EMBL" id="KAL2723952.1"/>
    </source>
</evidence>